<name>A0ABU2T7Y7_9ACTN</name>
<dbReference type="PANTHER" id="PTHR43528">
    <property type="entry name" value="ALPHA-KETOGLUTARATE PERMEASE"/>
    <property type="match status" value="1"/>
</dbReference>
<comment type="similarity">
    <text evidence="2">Belongs to the major facilitator superfamily. Metabolite:H+ Symporter (MHS) family (TC 2.A.1.6) family.</text>
</comment>
<keyword evidence="8 10" id="KW-1133">Transmembrane helix</keyword>
<evidence type="ECO:0000256" key="7">
    <source>
        <dbReference type="ARBA" id="ARBA00022847"/>
    </source>
</evidence>
<evidence type="ECO:0000313" key="12">
    <source>
        <dbReference type="EMBL" id="MDT0457051.1"/>
    </source>
</evidence>
<dbReference type="Pfam" id="PF00083">
    <property type="entry name" value="Sugar_tr"/>
    <property type="match status" value="1"/>
</dbReference>
<dbReference type="PROSITE" id="PS00217">
    <property type="entry name" value="SUGAR_TRANSPORT_2"/>
    <property type="match status" value="1"/>
</dbReference>
<dbReference type="RefSeq" id="WP_311624225.1">
    <property type="nucleotide sequence ID" value="NZ_JAVRFE010000017.1"/>
</dbReference>
<feature type="transmembrane region" description="Helical" evidence="10">
    <location>
        <begin position="403"/>
        <end position="421"/>
    </location>
</feature>
<dbReference type="SUPFAM" id="SSF103473">
    <property type="entry name" value="MFS general substrate transporter"/>
    <property type="match status" value="1"/>
</dbReference>
<dbReference type="EMBL" id="JAVRFE010000017">
    <property type="protein sequence ID" value="MDT0457051.1"/>
    <property type="molecule type" value="Genomic_DNA"/>
</dbReference>
<feature type="transmembrane region" description="Helical" evidence="10">
    <location>
        <begin position="310"/>
        <end position="327"/>
    </location>
</feature>
<dbReference type="NCBIfam" id="TIGR00883">
    <property type="entry name" value="2A0106"/>
    <property type="match status" value="1"/>
</dbReference>
<evidence type="ECO:0000256" key="10">
    <source>
        <dbReference type="SAM" id="Phobius"/>
    </source>
</evidence>
<feature type="transmembrane region" description="Helical" evidence="10">
    <location>
        <begin position="333"/>
        <end position="351"/>
    </location>
</feature>
<proteinExistence type="inferred from homology"/>
<evidence type="ECO:0000256" key="5">
    <source>
        <dbReference type="ARBA" id="ARBA00022519"/>
    </source>
</evidence>
<reference evidence="12" key="1">
    <citation type="submission" date="2024-05" db="EMBL/GenBank/DDBJ databases">
        <title>30 novel species of actinomycetes from the DSMZ collection.</title>
        <authorList>
            <person name="Nouioui I."/>
        </authorList>
    </citation>
    <scope>NUCLEOTIDE SEQUENCE</scope>
    <source>
        <strain evidence="12">DSM 41527</strain>
    </source>
</reference>
<evidence type="ECO:0000256" key="4">
    <source>
        <dbReference type="ARBA" id="ARBA00022475"/>
    </source>
</evidence>
<dbReference type="InterPro" id="IPR051084">
    <property type="entry name" value="H+-coupled_symporters"/>
</dbReference>
<keyword evidence="7" id="KW-0769">Symport</keyword>
<comment type="caution">
    <text evidence="12">The sequence shown here is derived from an EMBL/GenBank/DDBJ whole genome shotgun (WGS) entry which is preliminary data.</text>
</comment>
<dbReference type="Pfam" id="PF07690">
    <property type="entry name" value="MFS_1"/>
    <property type="match status" value="1"/>
</dbReference>
<feature type="transmembrane region" description="Helical" evidence="10">
    <location>
        <begin position="64"/>
        <end position="85"/>
    </location>
</feature>
<feature type="transmembrane region" description="Helical" evidence="10">
    <location>
        <begin position="164"/>
        <end position="186"/>
    </location>
</feature>
<evidence type="ECO:0000256" key="2">
    <source>
        <dbReference type="ARBA" id="ARBA00008240"/>
    </source>
</evidence>
<feature type="domain" description="Major facilitator superfamily (MFS) profile" evidence="11">
    <location>
        <begin position="19"/>
        <end position="426"/>
    </location>
</feature>
<dbReference type="PANTHER" id="PTHR43528:SF1">
    <property type="entry name" value="ALPHA-KETOGLUTARATE PERMEASE"/>
    <property type="match status" value="1"/>
</dbReference>
<evidence type="ECO:0000313" key="13">
    <source>
        <dbReference type="Proteomes" id="UP001180551"/>
    </source>
</evidence>
<protein>
    <submittedName>
        <fullName evidence="12">MHS family MFS transporter</fullName>
    </submittedName>
</protein>
<dbReference type="InterPro" id="IPR036259">
    <property type="entry name" value="MFS_trans_sf"/>
</dbReference>
<dbReference type="InterPro" id="IPR005829">
    <property type="entry name" value="Sugar_transporter_CS"/>
</dbReference>
<dbReference type="Gene3D" id="1.20.1250.20">
    <property type="entry name" value="MFS general substrate transporter like domains"/>
    <property type="match status" value="2"/>
</dbReference>
<keyword evidence="4" id="KW-1003">Cell membrane</keyword>
<keyword evidence="3" id="KW-0813">Transport</keyword>
<feature type="transmembrane region" description="Helical" evidence="10">
    <location>
        <begin position="245"/>
        <end position="262"/>
    </location>
</feature>
<keyword evidence="13" id="KW-1185">Reference proteome</keyword>
<feature type="transmembrane region" description="Helical" evidence="10">
    <location>
        <begin position="192"/>
        <end position="211"/>
    </location>
</feature>
<evidence type="ECO:0000256" key="3">
    <source>
        <dbReference type="ARBA" id="ARBA00022448"/>
    </source>
</evidence>
<evidence type="ECO:0000256" key="1">
    <source>
        <dbReference type="ARBA" id="ARBA00004429"/>
    </source>
</evidence>
<dbReference type="PROSITE" id="PS50850">
    <property type="entry name" value="MFS"/>
    <property type="match status" value="1"/>
</dbReference>
<dbReference type="PROSITE" id="PS00216">
    <property type="entry name" value="SUGAR_TRANSPORT_1"/>
    <property type="match status" value="1"/>
</dbReference>
<dbReference type="InterPro" id="IPR020846">
    <property type="entry name" value="MFS_dom"/>
</dbReference>
<evidence type="ECO:0000259" key="11">
    <source>
        <dbReference type="PROSITE" id="PS50850"/>
    </source>
</evidence>
<evidence type="ECO:0000256" key="6">
    <source>
        <dbReference type="ARBA" id="ARBA00022692"/>
    </source>
</evidence>
<keyword evidence="5" id="KW-0997">Cell inner membrane</keyword>
<dbReference type="Proteomes" id="UP001180551">
    <property type="component" value="Unassembled WGS sequence"/>
</dbReference>
<feature type="transmembrane region" description="Helical" evidence="10">
    <location>
        <begin position="372"/>
        <end position="391"/>
    </location>
</feature>
<dbReference type="InterPro" id="IPR005828">
    <property type="entry name" value="MFS_sugar_transport-like"/>
</dbReference>
<sequence length="447" mass="47234">MTVRESDRTTVPRSRSLRQLVCGGIGHTVESHDWYVYTFLAVYFSDDIFPESSGDPLVPLLNTFAVFALAFAARPVGATVMGWYADRYGRRSALIVTILLMGLGSLMIGLTPSYATAGPVAPVVLIAARLVQGFSLGGEYGAATTFLVESAAPGRRALFSSFQYVASSVGHILAGLSTLAASQISGDGMDRWGWRLPFIWGAVICLAGLALRSTAEETLPTGTEGGRKKTRTGAFAALRSHPRQTLLVVGLTIGGNVAFYTWTTYLPTYATVSTGADKDSAVLAGTVSLIFFGLIQPLGGLLCERIGGRAMMIGFGVAAAVLTVPLLTAMTGWFWSVLAVQCAGMLVLTAYTSVSGAINAELFPQELRGRGIGLPYAASVALFGGTAPYVGTWLKSMGLNDFFPWYVAVLCLLTALTAIGLPRPVPDTCDGPASPAQHLPPDFERHA</sequence>
<comment type="subcellular location">
    <subcellularLocation>
        <location evidence="1">Cell inner membrane</location>
        <topology evidence="1">Multi-pass membrane protein</topology>
    </subcellularLocation>
</comment>
<dbReference type="InterPro" id="IPR011701">
    <property type="entry name" value="MFS"/>
</dbReference>
<keyword evidence="6 10" id="KW-0812">Transmembrane</keyword>
<evidence type="ECO:0000256" key="9">
    <source>
        <dbReference type="ARBA" id="ARBA00023136"/>
    </source>
</evidence>
<organism evidence="12 13">
    <name type="scientific">Streptomyces mooreae</name>
    <dbReference type="NCBI Taxonomy" id="3075523"/>
    <lineage>
        <taxon>Bacteria</taxon>
        <taxon>Bacillati</taxon>
        <taxon>Actinomycetota</taxon>
        <taxon>Actinomycetes</taxon>
        <taxon>Kitasatosporales</taxon>
        <taxon>Streptomycetaceae</taxon>
        <taxon>Streptomyces</taxon>
    </lineage>
</organism>
<gene>
    <name evidence="12" type="ORF">RM550_15115</name>
</gene>
<evidence type="ECO:0000256" key="8">
    <source>
        <dbReference type="ARBA" id="ARBA00022989"/>
    </source>
</evidence>
<feature type="transmembrane region" description="Helical" evidence="10">
    <location>
        <begin position="120"/>
        <end position="143"/>
    </location>
</feature>
<feature type="transmembrane region" description="Helical" evidence="10">
    <location>
        <begin position="282"/>
        <end position="303"/>
    </location>
</feature>
<dbReference type="InterPro" id="IPR004736">
    <property type="entry name" value="MHS_symport"/>
</dbReference>
<feature type="transmembrane region" description="Helical" evidence="10">
    <location>
        <begin position="92"/>
        <end position="114"/>
    </location>
</feature>
<keyword evidence="9 10" id="KW-0472">Membrane</keyword>
<accession>A0ABU2T7Y7</accession>